<comment type="caution">
    <text evidence="2">The sequence shown here is derived from an EMBL/GenBank/DDBJ whole genome shotgun (WGS) entry which is preliminary data.</text>
</comment>
<name>A0A8T8T5Q8_9BASI</name>
<accession>A0A8T8T5Q8</accession>
<organism evidence="2 3">
    <name type="scientific">Tilletia caries</name>
    <name type="common">wheat bunt fungus</name>
    <dbReference type="NCBI Taxonomy" id="13290"/>
    <lineage>
        <taxon>Eukaryota</taxon>
        <taxon>Fungi</taxon>
        <taxon>Dikarya</taxon>
        <taxon>Basidiomycota</taxon>
        <taxon>Ustilaginomycotina</taxon>
        <taxon>Exobasidiomycetes</taxon>
        <taxon>Tilletiales</taxon>
        <taxon>Tilletiaceae</taxon>
        <taxon>Tilletia</taxon>
    </lineage>
</organism>
<evidence type="ECO:0000313" key="3">
    <source>
        <dbReference type="Proteomes" id="UP000077671"/>
    </source>
</evidence>
<proteinExistence type="predicted"/>
<protein>
    <submittedName>
        <fullName evidence="2">Uncharacterized protein</fullName>
    </submittedName>
</protein>
<dbReference type="AlphaFoldDB" id="A0A8T8T5Q8"/>
<evidence type="ECO:0000256" key="1">
    <source>
        <dbReference type="SAM" id="MobiDB-lite"/>
    </source>
</evidence>
<dbReference type="Proteomes" id="UP000077671">
    <property type="component" value="Unassembled WGS sequence"/>
</dbReference>
<evidence type="ECO:0000313" key="2">
    <source>
        <dbReference type="EMBL" id="KAE8256548.1"/>
    </source>
</evidence>
<gene>
    <name evidence="2" type="ORF">A4X03_0g5290</name>
</gene>
<dbReference type="EMBL" id="LWDD02000822">
    <property type="protein sequence ID" value="KAE8256548.1"/>
    <property type="molecule type" value="Genomic_DNA"/>
</dbReference>
<sequence length="155" mass="16141">MAGRAKGGCATLRARPRVPIQSSVAILGPGATGMAKRAKGGGATLSPAVQLINPTPIHSSRVLDASRPVAPVRQTRPAQPLRSLARTASAARRSYSAAAVSDIPSSTSPYSTRPALYISLDVTGDMDILAVHVPSVEELKTELVPTRHRRGSATQ</sequence>
<reference evidence="2" key="1">
    <citation type="submission" date="2016-04" db="EMBL/GenBank/DDBJ databases">
        <authorList>
            <person name="Nguyen H.D."/>
            <person name="Kesanakurti P."/>
            <person name="Cullis J."/>
            <person name="Levesque C.A."/>
            <person name="Hambleton S."/>
        </authorList>
    </citation>
    <scope>NUCLEOTIDE SEQUENCE</scope>
    <source>
        <strain evidence="2">DAOMC 238032</strain>
    </source>
</reference>
<feature type="region of interest" description="Disordered" evidence="1">
    <location>
        <begin position="60"/>
        <end position="84"/>
    </location>
</feature>
<reference evidence="2" key="2">
    <citation type="journal article" date="2019" name="IMA Fungus">
        <title>Genome sequencing and comparison of five Tilletia species to identify candidate genes for the detection of regulated species infecting wheat.</title>
        <authorList>
            <person name="Nguyen H.D.T."/>
            <person name="Sultana T."/>
            <person name="Kesanakurti P."/>
            <person name="Hambleton S."/>
        </authorList>
    </citation>
    <scope>NUCLEOTIDE SEQUENCE</scope>
    <source>
        <strain evidence="2">DAOMC 238032</strain>
    </source>
</reference>